<reference evidence="2" key="1">
    <citation type="journal article" date="2019" name="Int. J. Syst. Evol. Microbiol.">
        <title>The Global Catalogue of Microorganisms (GCM) 10K type strain sequencing project: providing services to taxonomists for standard genome sequencing and annotation.</title>
        <authorList>
            <consortium name="The Broad Institute Genomics Platform"/>
            <consortium name="The Broad Institute Genome Sequencing Center for Infectious Disease"/>
            <person name="Wu L."/>
            <person name="Ma J."/>
        </authorList>
    </citation>
    <scope>NUCLEOTIDE SEQUENCE [LARGE SCALE GENOMIC DNA]</scope>
    <source>
        <strain evidence="2">JCM 17923</strain>
    </source>
</reference>
<comment type="caution">
    <text evidence="1">The sequence shown here is derived from an EMBL/GenBank/DDBJ whole genome shotgun (WGS) entry which is preliminary data.</text>
</comment>
<evidence type="ECO:0000313" key="1">
    <source>
        <dbReference type="EMBL" id="GAA4350970.1"/>
    </source>
</evidence>
<keyword evidence="2" id="KW-1185">Reference proteome</keyword>
<dbReference type="RefSeq" id="WP_345234289.1">
    <property type="nucleotide sequence ID" value="NZ_BAABGZ010000013.1"/>
</dbReference>
<evidence type="ECO:0000313" key="2">
    <source>
        <dbReference type="Proteomes" id="UP001501153"/>
    </source>
</evidence>
<organism evidence="1 2">
    <name type="scientific">Hymenobacter saemangeumensis</name>
    <dbReference type="NCBI Taxonomy" id="1084522"/>
    <lineage>
        <taxon>Bacteria</taxon>
        <taxon>Pseudomonadati</taxon>
        <taxon>Bacteroidota</taxon>
        <taxon>Cytophagia</taxon>
        <taxon>Cytophagales</taxon>
        <taxon>Hymenobacteraceae</taxon>
        <taxon>Hymenobacter</taxon>
    </lineage>
</organism>
<name>A0ABP8I417_9BACT</name>
<dbReference type="Proteomes" id="UP001501153">
    <property type="component" value="Unassembled WGS sequence"/>
</dbReference>
<dbReference type="EMBL" id="BAABGZ010000013">
    <property type="protein sequence ID" value="GAA4350970.1"/>
    <property type="molecule type" value="Genomic_DNA"/>
</dbReference>
<evidence type="ECO:0008006" key="3">
    <source>
        <dbReference type="Google" id="ProtNLM"/>
    </source>
</evidence>
<sequence>MFSVRTLFVLLFLVVADRVALATGFEPGARSESSADLLVSGPSVQAKHARQATLALQDKLRLTTAQVLAFQACTQHELQALTLADSPSDIARAQRRHMLAAGRILNAWQFQQYLELRQELVEQQLFVNTEELARR</sequence>
<protein>
    <recommendedName>
        <fullName evidence="3">Periplasmic heavy metal sensor</fullName>
    </recommendedName>
</protein>
<gene>
    <name evidence="1" type="ORF">GCM10023185_09240</name>
</gene>
<accession>A0ABP8I417</accession>
<proteinExistence type="predicted"/>